<dbReference type="OrthoDB" id="66620at2759"/>
<protein>
    <submittedName>
        <fullName evidence="2">Uncharacterized protein</fullName>
    </submittedName>
</protein>
<feature type="compositionally biased region" description="Basic and acidic residues" evidence="1">
    <location>
        <begin position="104"/>
        <end position="118"/>
    </location>
</feature>
<accession>A0A5B7DGQ6</accession>
<evidence type="ECO:0000313" key="2">
    <source>
        <dbReference type="EMBL" id="MPC20528.1"/>
    </source>
</evidence>
<feature type="region of interest" description="Disordered" evidence="1">
    <location>
        <begin position="70"/>
        <end position="143"/>
    </location>
</feature>
<gene>
    <name evidence="2" type="ORF">E2C01_013476</name>
</gene>
<evidence type="ECO:0000256" key="1">
    <source>
        <dbReference type="SAM" id="MobiDB-lite"/>
    </source>
</evidence>
<feature type="compositionally biased region" description="Basic residues" evidence="1">
    <location>
        <begin position="94"/>
        <end position="103"/>
    </location>
</feature>
<name>A0A5B7DGQ6_PORTR</name>
<sequence length="143" mass="16392">MKIQEERLLRDGELRLCKCVINQRARKDVACIQHTPLHTTHCNTLVEHFLPATLAVSLITEYILEQHGQRSSVAEYTQGRQGEFVQGHENLGEKKKKSLRHQSPRRDRNRVLSEERPRQLAPSLTDSGGCCVRRKVGHNSMSK</sequence>
<keyword evidence="3" id="KW-1185">Reference proteome</keyword>
<reference evidence="2 3" key="1">
    <citation type="submission" date="2019-05" db="EMBL/GenBank/DDBJ databases">
        <title>Another draft genome of Portunus trituberculatus and its Hox gene families provides insights of decapod evolution.</title>
        <authorList>
            <person name="Jeong J.-H."/>
            <person name="Song I."/>
            <person name="Kim S."/>
            <person name="Choi T."/>
            <person name="Kim D."/>
            <person name="Ryu S."/>
            <person name="Kim W."/>
        </authorList>
    </citation>
    <scope>NUCLEOTIDE SEQUENCE [LARGE SCALE GENOMIC DNA]</scope>
    <source>
        <tissue evidence="2">Muscle</tissue>
    </source>
</reference>
<evidence type="ECO:0000313" key="3">
    <source>
        <dbReference type="Proteomes" id="UP000324222"/>
    </source>
</evidence>
<dbReference type="AlphaFoldDB" id="A0A5B7DGQ6"/>
<comment type="caution">
    <text evidence="2">The sequence shown here is derived from an EMBL/GenBank/DDBJ whole genome shotgun (WGS) entry which is preliminary data.</text>
</comment>
<feature type="compositionally biased region" description="Polar residues" evidence="1">
    <location>
        <begin position="70"/>
        <end position="80"/>
    </location>
</feature>
<organism evidence="2 3">
    <name type="scientific">Portunus trituberculatus</name>
    <name type="common">Swimming crab</name>
    <name type="synonym">Neptunus trituberculatus</name>
    <dbReference type="NCBI Taxonomy" id="210409"/>
    <lineage>
        <taxon>Eukaryota</taxon>
        <taxon>Metazoa</taxon>
        <taxon>Ecdysozoa</taxon>
        <taxon>Arthropoda</taxon>
        <taxon>Crustacea</taxon>
        <taxon>Multicrustacea</taxon>
        <taxon>Malacostraca</taxon>
        <taxon>Eumalacostraca</taxon>
        <taxon>Eucarida</taxon>
        <taxon>Decapoda</taxon>
        <taxon>Pleocyemata</taxon>
        <taxon>Brachyura</taxon>
        <taxon>Eubrachyura</taxon>
        <taxon>Portunoidea</taxon>
        <taxon>Portunidae</taxon>
        <taxon>Portuninae</taxon>
        <taxon>Portunus</taxon>
    </lineage>
</organism>
<proteinExistence type="predicted"/>
<dbReference type="EMBL" id="VSRR010000881">
    <property type="protein sequence ID" value="MPC20528.1"/>
    <property type="molecule type" value="Genomic_DNA"/>
</dbReference>
<dbReference type="Proteomes" id="UP000324222">
    <property type="component" value="Unassembled WGS sequence"/>
</dbReference>